<dbReference type="AlphaFoldDB" id="A0A1I4U1V8"/>
<sequence length="187" mass="20764">MTASPATEPQVVDEPGNGLLHVWPVPTDEQSLLALLTDVFTDHWEHIFFGVLIPGSALEVAAPNAPKRISTYDGYATIDFGRWHFHICIGEHTASGPELGRQRRCARAEFYRRISDGAPTSWGIRLFNGVGDQQLTVMLPGPFLDDLQQILPEPRYDRLAAWDALRRTHLGLEPDPLDRTGTGFAHG</sequence>
<organism evidence="1 2">
    <name type="scientific">Pseudonocardia ammonioxydans</name>
    <dbReference type="NCBI Taxonomy" id="260086"/>
    <lineage>
        <taxon>Bacteria</taxon>
        <taxon>Bacillati</taxon>
        <taxon>Actinomycetota</taxon>
        <taxon>Actinomycetes</taxon>
        <taxon>Pseudonocardiales</taxon>
        <taxon>Pseudonocardiaceae</taxon>
        <taxon>Pseudonocardia</taxon>
    </lineage>
</organism>
<gene>
    <name evidence="1" type="ORF">SAMN05216207_1003127</name>
</gene>
<dbReference type="RefSeq" id="WP_093337842.1">
    <property type="nucleotide sequence ID" value="NZ_FOUY01000003.1"/>
</dbReference>
<evidence type="ECO:0000313" key="2">
    <source>
        <dbReference type="Proteomes" id="UP000199614"/>
    </source>
</evidence>
<reference evidence="1 2" key="1">
    <citation type="submission" date="2016-10" db="EMBL/GenBank/DDBJ databases">
        <authorList>
            <person name="de Groot N.N."/>
        </authorList>
    </citation>
    <scope>NUCLEOTIDE SEQUENCE [LARGE SCALE GENOMIC DNA]</scope>
    <source>
        <strain evidence="1 2">CGMCC 4.1877</strain>
    </source>
</reference>
<evidence type="ECO:0000313" key="1">
    <source>
        <dbReference type="EMBL" id="SFM82683.1"/>
    </source>
</evidence>
<dbReference type="OrthoDB" id="9800692at2"/>
<dbReference type="EMBL" id="FOUY01000003">
    <property type="protein sequence ID" value="SFM82683.1"/>
    <property type="molecule type" value="Genomic_DNA"/>
</dbReference>
<proteinExistence type="predicted"/>
<dbReference type="Pfam" id="PF24724">
    <property type="entry name" value="DUF7676"/>
    <property type="match status" value="1"/>
</dbReference>
<accession>A0A1I4U1V8</accession>
<protein>
    <submittedName>
        <fullName evidence="1">Uncharacterized protein</fullName>
    </submittedName>
</protein>
<dbReference type="Proteomes" id="UP000199614">
    <property type="component" value="Unassembled WGS sequence"/>
</dbReference>
<dbReference type="STRING" id="260086.SAMN05216207_1003127"/>
<dbReference type="InterPro" id="IPR056093">
    <property type="entry name" value="DUF7676"/>
</dbReference>
<name>A0A1I4U1V8_PSUAM</name>
<keyword evidence="2" id="KW-1185">Reference proteome</keyword>